<sequence length="78" mass="9010">MVTNSASKLRPGYTIDGEGRLNIYAIEPEMYIKEPGDLRRQQAEAMAQRRRDLEALQEDETWSLTMDYDLRHKGPGLI</sequence>
<dbReference type="KEGG" id="cyn:Cyan7425_1412"/>
<gene>
    <name evidence="1" type="ordered locus">Cyan7425_1412</name>
</gene>
<dbReference type="OrthoDB" id="571921at2"/>
<proteinExistence type="predicted"/>
<reference evidence="1" key="1">
    <citation type="submission" date="2009-01" db="EMBL/GenBank/DDBJ databases">
        <title>Complete sequence of chromosome Cyanothece sp. PCC 7425.</title>
        <authorList>
            <consortium name="US DOE Joint Genome Institute"/>
            <person name="Lucas S."/>
            <person name="Copeland A."/>
            <person name="Lapidus A."/>
            <person name="Glavina del Rio T."/>
            <person name="Dalin E."/>
            <person name="Tice H."/>
            <person name="Bruce D."/>
            <person name="Goodwin L."/>
            <person name="Pitluck S."/>
            <person name="Sims D."/>
            <person name="Meineke L."/>
            <person name="Brettin T."/>
            <person name="Detter J.C."/>
            <person name="Han C."/>
            <person name="Larimer F."/>
            <person name="Land M."/>
            <person name="Hauser L."/>
            <person name="Kyrpides N."/>
            <person name="Ovchinnikova G."/>
            <person name="Liberton M."/>
            <person name="Stoeckel J."/>
            <person name="Banerjee A."/>
            <person name="Singh A."/>
            <person name="Page L."/>
            <person name="Sato H."/>
            <person name="Zhao L."/>
            <person name="Sherman L."/>
            <person name="Pakrasi H."/>
            <person name="Richardson P."/>
        </authorList>
    </citation>
    <scope>NUCLEOTIDE SEQUENCE</scope>
    <source>
        <strain evidence="1">PCC 7425</strain>
    </source>
</reference>
<name>B8HNQ4_CYAP4</name>
<dbReference type="STRING" id="395961.Cyan7425_1412"/>
<dbReference type="EMBL" id="CP001344">
    <property type="protein sequence ID" value="ACL43785.1"/>
    <property type="molecule type" value="Genomic_DNA"/>
</dbReference>
<dbReference type="AlphaFoldDB" id="B8HNQ4"/>
<accession>B8HNQ4</accession>
<dbReference type="HOGENOM" id="CLU_2616090_0_0_3"/>
<protein>
    <submittedName>
        <fullName evidence="1">Uncharacterized protein</fullName>
    </submittedName>
</protein>
<organism evidence="1">
    <name type="scientific">Cyanothece sp. (strain PCC 7425 / ATCC 29141)</name>
    <dbReference type="NCBI Taxonomy" id="395961"/>
    <lineage>
        <taxon>Bacteria</taxon>
        <taxon>Bacillati</taxon>
        <taxon>Cyanobacteriota</taxon>
        <taxon>Cyanophyceae</taxon>
        <taxon>Gomontiellales</taxon>
        <taxon>Cyanothecaceae</taxon>
        <taxon>Cyanothece</taxon>
    </lineage>
</organism>
<evidence type="ECO:0000313" key="1">
    <source>
        <dbReference type="EMBL" id="ACL43785.1"/>
    </source>
</evidence>